<dbReference type="Pfam" id="PF01161">
    <property type="entry name" value="PBP"/>
    <property type="match status" value="1"/>
</dbReference>
<dbReference type="PANTHER" id="PTHR30289">
    <property type="entry name" value="UNCHARACTERIZED PROTEIN YBCL-RELATED"/>
    <property type="match status" value="1"/>
</dbReference>
<dbReference type="Proteomes" id="UP000053096">
    <property type="component" value="Unassembled WGS sequence"/>
</dbReference>
<dbReference type="PANTHER" id="PTHR30289:SF1">
    <property type="entry name" value="PEBP (PHOSPHATIDYLETHANOLAMINE-BINDING PROTEIN) FAMILY PROTEIN"/>
    <property type="match status" value="1"/>
</dbReference>
<dbReference type="Proteomes" id="UP000092950">
    <property type="component" value="Chromosome"/>
</dbReference>
<dbReference type="Gene3D" id="3.90.280.10">
    <property type="entry name" value="PEBP-like"/>
    <property type="match status" value="1"/>
</dbReference>
<dbReference type="CDD" id="cd00865">
    <property type="entry name" value="PEBP_bact_arch"/>
    <property type="match status" value="1"/>
</dbReference>
<dbReference type="SUPFAM" id="SSF49777">
    <property type="entry name" value="PEBP-like"/>
    <property type="match status" value="1"/>
</dbReference>
<dbReference type="InterPro" id="IPR008914">
    <property type="entry name" value="PEBP"/>
</dbReference>
<evidence type="ECO:0000313" key="4">
    <source>
        <dbReference type="Proteomes" id="UP000092950"/>
    </source>
</evidence>
<evidence type="ECO:0000313" key="1">
    <source>
        <dbReference type="EMBL" id="ANY14906.1"/>
    </source>
</evidence>
<dbReference type="InterPro" id="IPR005247">
    <property type="entry name" value="YbhB_YbcL/LppC-like"/>
</dbReference>
<evidence type="ECO:0000313" key="3">
    <source>
        <dbReference type="Proteomes" id="UP000053096"/>
    </source>
</evidence>
<evidence type="ECO:0000313" key="2">
    <source>
        <dbReference type="EMBL" id="CUI94574.1"/>
    </source>
</evidence>
<dbReference type="EMBL" id="CYTV01000008">
    <property type="protein sequence ID" value="CUI94574.1"/>
    <property type="molecule type" value="Genomic_DNA"/>
</dbReference>
<dbReference type="KEGG" id="bpdz:BBN53_02745"/>
<reference evidence="1 4" key="2">
    <citation type="submission" date="2016-07" db="EMBL/GenBank/DDBJ databases">
        <title>Complete genome sequences of Bordetella pseudohinzii.</title>
        <authorList>
            <person name="Spilker T."/>
            <person name="Darrah R."/>
            <person name="LiPuma J.J."/>
        </authorList>
    </citation>
    <scope>NUCLEOTIDE SEQUENCE [LARGE SCALE GENOMIC DNA]</scope>
    <source>
        <strain evidence="1 4">HI4681</strain>
    </source>
</reference>
<reference evidence="2 3" key="1">
    <citation type="submission" date="2015-09" db="EMBL/GenBank/DDBJ databases">
        <authorList>
            <person name="Jackson K.R."/>
            <person name="Lunt B.L."/>
            <person name="Fisher J.N.B."/>
            <person name="Gardner A.V."/>
            <person name="Bailey M.E."/>
            <person name="Deus L.M."/>
            <person name="Earl A.S."/>
            <person name="Gibby P.D."/>
            <person name="Hartmann K.A."/>
            <person name="Liu J.E."/>
            <person name="Manci A.M."/>
            <person name="Nielsen D.A."/>
            <person name="Solomon M.B."/>
            <person name="Breakwell D.P."/>
            <person name="Burnett S.H."/>
            <person name="Grose J.H."/>
        </authorList>
    </citation>
    <scope>NUCLEOTIDE SEQUENCE [LARGE SCALE GENOMIC DNA]</scope>
    <source>
        <strain evidence="2 3">2789STDY5608636</strain>
    </source>
</reference>
<protein>
    <submittedName>
        <fullName evidence="1">Phospholipid-binding protein</fullName>
    </submittedName>
    <submittedName>
        <fullName evidence="2">Putative kinase inhibitor protein</fullName>
    </submittedName>
</protein>
<accession>A0A0M7GFG8</accession>
<proteinExistence type="predicted"/>
<organism evidence="2 3">
    <name type="scientific">Bordetella pseudohinzii</name>
    <dbReference type="NCBI Taxonomy" id="1331258"/>
    <lineage>
        <taxon>Bacteria</taxon>
        <taxon>Pseudomonadati</taxon>
        <taxon>Pseudomonadota</taxon>
        <taxon>Betaproteobacteria</taxon>
        <taxon>Burkholderiales</taxon>
        <taxon>Alcaligenaceae</taxon>
        <taxon>Bordetella</taxon>
    </lineage>
</organism>
<dbReference type="NCBIfam" id="TIGR00481">
    <property type="entry name" value="YbhB/YbcL family Raf kinase inhibitor-like protein"/>
    <property type="match status" value="1"/>
</dbReference>
<sequence>MKLASLSFADNESIPERYAFGRIDPQSRIALADNFNPQFSWDDVPEGTKSFALLCHDPDVPSKPDDVNQDGREVPASLPRVDFFHWVLIDLAPELREIQEGAFSSGITPRGKGGPLAPNEARQGLNDYTGWFAADRDMSGDYFGYDGPCPPWNDAIVHRYVFTLYALDVAKLDVQGKFTGADVLKAMQGHVLAQAAVTGTYTLNPALAPRQIGDTSAS</sequence>
<name>A0A0J6BVY1_9BORD</name>
<gene>
    <name evidence="2" type="primary">ybhB</name>
    <name evidence="1" type="ORF">BBN53_02745</name>
    <name evidence="2" type="ORF">ERS370011_02988</name>
</gene>
<dbReference type="InterPro" id="IPR036610">
    <property type="entry name" value="PEBP-like_sf"/>
</dbReference>
<dbReference type="AlphaFoldDB" id="A0A0J6BVY1"/>
<dbReference type="EMBL" id="CP016440">
    <property type="protein sequence ID" value="ANY14906.1"/>
    <property type="molecule type" value="Genomic_DNA"/>
</dbReference>
<keyword evidence="4" id="KW-1185">Reference proteome</keyword>
<dbReference type="OrthoDB" id="9797506at2"/>
<accession>A0A0J6BVY1</accession>
<dbReference type="RefSeq" id="WP_043209809.1">
    <property type="nucleotide sequence ID" value="NZ_CAJGUP010000080.1"/>
</dbReference>